<dbReference type="CDD" id="cd02440">
    <property type="entry name" value="AdoMet_MTases"/>
    <property type="match status" value="1"/>
</dbReference>
<keyword evidence="3 5" id="KW-0808">Transferase</keyword>
<dbReference type="PANTHER" id="PTHR12843">
    <property type="entry name" value="PROTEIN-LYSINE N-METHYLTRANSFERASE METTL10"/>
    <property type="match status" value="1"/>
</dbReference>
<comment type="similarity">
    <text evidence="5">Belongs to the class I-like SAM-binding methyltransferase superfamily. EFM4 family.</text>
</comment>
<evidence type="ECO:0000256" key="1">
    <source>
        <dbReference type="ARBA" id="ARBA00022490"/>
    </source>
</evidence>
<evidence type="ECO:0000256" key="2">
    <source>
        <dbReference type="ARBA" id="ARBA00022603"/>
    </source>
</evidence>
<evidence type="ECO:0000256" key="4">
    <source>
        <dbReference type="ARBA" id="ARBA00022691"/>
    </source>
</evidence>
<dbReference type="HAMAP" id="MF_03188">
    <property type="entry name" value="Methyltr_EFM4"/>
    <property type="match status" value="1"/>
</dbReference>
<dbReference type="GO" id="GO:0016192">
    <property type="term" value="P:vesicle-mediated transport"/>
    <property type="evidence" value="ECO:0007669"/>
    <property type="project" value="UniProtKB-UniRule"/>
</dbReference>
<dbReference type="SUPFAM" id="SSF53335">
    <property type="entry name" value="S-adenosyl-L-methionine-dependent methyltransferases"/>
    <property type="match status" value="1"/>
</dbReference>
<organism evidence="7 8">
    <name type="scientific">Antrodiella citrinella</name>
    <dbReference type="NCBI Taxonomy" id="2447956"/>
    <lineage>
        <taxon>Eukaryota</taxon>
        <taxon>Fungi</taxon>
        <taxon>Dikarya</taxon>
        <taxon>Basidiomycota</taxon>
        <taxon>Agaricomycotina</taxon>
        <taxon>Agaricomycetes</taxon>
        <taxon>Polyporales</taxon>
        <taxon>Steccherinaceae</taxon>
        <taxon>Antrodiella</taxon>
    </lineage>
</organism>
<keyword evidence="1 5" id="KW-0963">Cytoplasm</keyword>
<sequence length="302" mass="32726">MATPVILGVGAIAAAIMGRSLMRRGLIGGKGAAEQWVKGGFKSKMDRKEAIAILGLNATGHCFQFCFSMSDELPSSKLGTKRHWDDVYSTELTNFEEIGDEGEIWFGEDSIEKMVDWIVENVPSSLNPSILEVGSGNGSLLFALQEAGYTPDRICGVDYSEDAVKLAKAVGSSKGDDSEKIQFAVCDFLTAFPAALDADRADGEVAWDLVLDKGTFDAMALAERDDVGKHPADAYPRRIAQVLKPGGHFLIVSCNFTQEELRTKFANDETDLQYHSRIAFPTFSFGGSSGNVYSSVAFHKPT</sequence>
<dbReference type="GO" id="GO:0032259">
    <property type="term" value="P:methylation"/>
    <property type="evidence" value="ECO:0007669"/>
    <property type="project" value="UniProtKB-KW"/>
</dbReference>
<comment type="caution">
    <text evidence="7">The sequence shown here is derived from an EMBL/GenBank/DDBJ whole genome shotgun (WGS) entry which is preliminary data.</text>
</comment>
<dbReference type="EC" id="2.1.1.-" evidence="5"/>
<protein>
    <recommendedName>
        <fullName evidence="5">Protein-lysine N-methyltransferase EFM4</fullName>
        <ecNumber evidence="5">2.1.1.-</ecNumber>
    </recommendedName>
    <alternativeName>
        <fullName evidence="5">Elongation factor methyltransferase 4</fullName>
    </alternativeName>
</protein>
<accession>A0A4S4N4Z9</accession>
<dbReference type="OrthoDB" id="10069295at2759"/>
<dbReference type="Proteomes" id="UP000308730">
    <property type="component" value="Unassembled WGS sequence"/>
</dbReference>
<evidence type="ECO:0000313" key="8">
    <source>
        <dbReference type="Proteomes" id="UP000308730"/>
    </source>
</evidence>
<evidence type="ECO:0000256" key="3">
    <source>
        <dbReference type="ARBA" id="ARBA00022679"/>
    </source>
</evidence>
<proteinExistence type="inferred from homology"/>
<feature type="domain" description="Methyltransferase" evidence="6">
    <location>
        <begin position="129"/>
        <end position="271"/>
    </location>
</feature>
<keyword evidence="8" id="KW-1185">Reference proteome</keyword>
<dbReference type="PANTHER" id="PTHR12843:SF5">
    <property type="entry name" value="EEF1A LYSINE METHYLTRANSFERASE 2"/>
    <property type="match status" value="1"/>
</dbReference>
<dbReference type="GO" id="GO:0016279">
    <property type="term" value="F:protein-lysine N-methyltransferase activity"/>
    <property type="evidence" value="ECO:0007669"/>
    <property type="project" value="UniProtKB-UniRule"/>
</dbReference>
<gene>
    <name evidence="5" type="primary">EFM4</name>
    <name evidence="7" type="ORF">EUX98_g959</name>
</gene>
<dbReference type="AlphaFoldDB" id="A0A4S4N4Z9"/>
<keyword evidence="4 5" id="KW-0949">S-adenosyl-L-methionine</keyword>
<name>A0A4S4N4Z9_9APHY</name>
<dbReference type="GO" id="GO:0005737">
    <property type="term" value="C:cytoplasm"/>
    <property type="evidence" value="ECO:0007669"/>
    <property type="project" value="UniProtKB-SubCell"/>
</dbReference>
<reference evidence="7 8" key="1">
    <citation type="submission" date="2019-02" db="EMBL/GenBank/DDBJ databases">
        <title>Genome sequencing of the rare red list fungi Antrodiella citrinella (Flaviporus citrinellus).</title>
        <authorList>
            <person name="Buettner E."/>
            <person name="Kellner H."/>
        </authorList>
    </citation>
    <scope>NUCLEOTIDE SEQUENCE [LARGE SCALE GENOMIC DNA]</scope>
    <source>
        <strain evidence="7 8">DSM 108506</strain>
    </source>
</reference>
<comment type="subcellular location">
    <subcellularLocation>
        <location evidence="5">Cytoplasm</location>
    </subcellularLocation>
</comment>
<dbReference type="InterPro" id="IPR025714">
    <property type="entry name" value="Methyltranfer_dom"/>
</dbReference>
<keyword evidence="2 5" id="KW-0489">Methyltransferase</keyword>
<evidence type="ECO:0000256" key="5">
    <source>
        <dbReference type="HAMAP-Rule" id="MF_03188"/>
    </source>
</evidence>
<comment type="function">
    <text evidence="5">S-adenosyl-L-methionine-dependent protein-lysine N-methyltransferase that mono- and dimethylates elongation factor 1-alpha at 'Lys-316'. May play a role in intracellular transport.</text>
</comment>
<dbReference type="InterPro" id="IPR026635">
    <property type="entry name" value="Efm4/METTL10"/>
</dbReference>
<keyword evidence="5" id="KW-0813">Transport</keyword>
<evidence type="ECO:0000259" key="6">
    <source>
        <dbReference type="Pfam" id="PF13847"/>
    </source>
</evidence>
<dbReference type="EMBL" id="SGPM01000009">
    <property type="protein sequence ID" value="THH33207.1"/>
    <property type="molecule type" value="Genomic_DNA"/>
</dbReference>
<evidence type="ECO:0000313" key="7">
    <source>
        <dbReference type="EMBL" id="THH33207.1"/>
    </source>
</evidence>
<dbReference type="Pfam" id="PF13847">
    <property type="entry name" value="Methyltransf_31"/>
    <property type="match status" value="1"/>
</dbReference>
<dbReference type="Gene3D" id="3.40.50.150">
    <property type="entry name" value="Vaccinia Virus protein VP39"/>
    <property type="match status" value="1"/>
</dbReference>
<dbReference type="InterPro" id="IPR029063">
    <property type="entry name" value="SAM-dependent_MTases_sf"/>
</dbReference>